<feature type="transmembrane region" description="Helical" evidence="1">
    <location>
        <begin position="5"/>
        <end position="25"/>
    </location>
</feature>
<organism evidence="2 3">
    <name type="scientific">Atlantibacter subterraneus</name>
    <dbReference type="NCBI Taxonomy" id="255519"/>
    <lineage>
        <taxon>Bacteria</taxon>
        <taxon>Pseudomonadati</taxon>
        <taxon>Pseudomonadota</taxon>
        <taxon>Gammaproteobacteria</taxon>
        <taxon>Enterobacterales</taxon>
        <taxon>Enterobacteriaceae</taxon>
        <taxon>Atlantibacter</taxon>
    </lineage>
</organism>
<dbReference type="OrthoDB" id="6594879at2"/>
<evidence type="ECO:0000313" key="2">
    <source>
        <dbReference type="EMBL" id="RSE23148.1"/>
    </source>
</evidence>
<name>A0A427URZ8_9ENTR</name>
<keyword evidence="1" id="KW-0812">Transmembrane</keyword>
<sequence length="105" mass="12830">MNYKIYALGIIWFFVALFWIIVFSLQDKEWMIGSEEIKNICDLVYLIENDDARDVGIIVTLPVFFPAIYVLIIKKKHHWFIWLITLCLTGYWLWQFFIRYQLCLW</sequence>
<dbReference type="InterPro" id="IPR022553">
    <property type="entry name" value="DUF2645"/>
</dbReference>
<dbReference type="RefSeq" id="WP_125294651.1">
    <property type="nucleotide sequence ID" value="NZ_JAPTZM010000002.1"/>
</dbReference>
<feature type="transmembrane region" description="Helical" evidence="1">
    <location>
        <begin position="79"/>
        <end position="98"/>
    </location>
</feature>
<dbReference type="AlphaFoldDB" id="A0A427URZ8"/>
<keyword evidence="1" id="KW-1133">Transmembrane helix</keyword>
<feature type="transmembrane region" description="Helical" evidence="1">
    <location>
        <begin position="55"/>
        <end position="72"/>
    </location>
</feature>
<reference evidence="2 3" key="1">
    <citation type="submission" date="2018-10" db="EMBL/GenBank/DDBJ databases">
        <title>Transmission dynamics of multidrug resistant bacteria on intensive care unit surfaces.</title>
        <authorList>
            <person name="D'Souza A.W."/>
            <person name="Potter R.F."/>
            <person name="Wallace M."/>
            <person name="Shupe A."/>
            <person name="Patel S."/>
            <person name="Sun S."/>
            <person name="Gul D."/>
            <person name="Kwon J.H."/>
            <person name="Andleeb S."/>
            <person name="Burnham C.-A.D."/>
            <person name="Dantas G."/>
        </authorList>
    </citation>
    <scope>NUCLEOTIDE SEQUENCE [LARGE SCALE GENOMIC DNA]</scope>
    <source>
        <strain evidence="2 3">AS_373</strain>
    </source>
</reference>
<protein>
    <submittedName>
        <fullName evidence="2">DUF2645 family protein</fullName>
    </submittedName>
</protein>
<dbReference type="EMBL" id="RHXB01000014">
    <property type="protein sequence ID" value="RSE23148.1"/>
    <property type="molecule type" value="Genomic_DNA"/>
</dbReference>
<gene>
    <name evidence="2" type="ORF">EGT71_18320</name>
</gene>
<keyword evidence="1" id="KW-0472">Membrane</keyword>
<dbReference type="Pfam" id="PF10840">
    <property type="entry name" value="DUF2645"/>
    <property type="match status" value="1"/>
</dbReference>
<evidence type="ECO:0000256" key="1">
    <source>
        <dbReference type="SAM" id="Phobius"/>
    </source>
</evidence>
<evidence type="ECO:0000313" key="3">
    <source>
        <dbReference type="Proteomes" id="UP000275331"/>
    </source>
</evidence>
<comment type="caution">
    <text evidence="2">The sequence shown here is derived from an EMBL/GenBank/DDBJ whole genome shotgun (WGS) entry which is preliminary data.</text>
</comment>
<accession>A0A427URZ8</accession>
<dbReference type="Proteomes" id="UP000275331">
    <property type="component" value="Unassembled WGS sequence"/>
</dbReference>
<proteinExistence type="predicted"/>